<dbReference type="InterPro" id="IPR052702">
    <property type="entry name" value="MscS-like_channel"/>
</dbReference>
<dbReference type="Proteomes" id="UP001595548">
    <property type="component" value="Unassembled WGS sequence"/>
</dbReference>
<dbReference type="InterPro" id="IPR049278">
    <property type="entry name" value="MS_channel_C"/>
</dbReference>
<organism evidence="11 12">
    <name type="scientific">Gilvimarinus japonicus</name>
    <dbReference type="NCBI Taxonomy" id="1796469"/>
    <lineage>
        <taxon>Bacteria</taxon>
        <taxon>Pseudomonadati</taxon>
        <taxon>Pseudomonadota</taxon>
        <taxon>Gammaproteobacteria</taxon>
        <taxon>Cellvibrionales</taxon>
        <taxon>Cellvibrionaceae</taxon>
        <taxon>Gilvimarinus</taxon>
    </lineage>
</organism>
<protein>
    <submittedName>
        <fullName evidence="11">Mechanosensitive ion channel family protein</fullName>
    </submittedName>
</protein>
<dbReference type="RefSeq" id="WP_382417795.1">
    <property type="nucleotide sequence ID" value="NZ_AP031500.1"/>
</dbReference>
<evidence type="ECO:0000256" key="6">
    <source>
        <dbReference type="ARBA" id="ARBA00023136"/>
    </source>
</evidence>
<comment type="caution">
    <text evidence="11">The sequence shown here is derived from an EMBL/GenBank/DDBJ whole genome shotgun (WGS) entry which is preliminary data.</text>
</comment>
<feature type="transmembrane region" description="Helical" evidence="8">
    <location>
        <begin position="89"/>
        <end position="118"/>
    </location>
</feature>
<evidence type="ECO:0000256" key="1">
    <source>
        <dbReference type="ARBA" id="ARBA00004651"/>
    </source>
</evidence>
<keyword evidence="4 8" id="KW-0812">Transmembrane</keyword>
<feature type="domain" description="Mechanosensitive ion channel MscS" evidence="9">
    <location>
        <begin position="106"/>
        <end position="172"/>
    </location>
</feature>
<dbReference type="InterPro" id="IPR010920">
    <property type="entry name" value="LSM_dom_sf"/>
</dbReference>
<feature type="region of interest" description="Disordered" evidence="7">
    <location>
        <begin position="287"/>
        <end position="306"/>
    </location>
</feature>
<dbReference type="Gene3D" id="1.10.287.1260">
    <property type="match status" value="1"/>
</dbReference>
<evidence type="ECO:0000259" key="9">
    <source>
        <dbReference type="Pfam" id="PF00924"/>
    </source>
</evidence>
<dbReference type="Pfam" id="PF00924">
    <property type="entry name" value="MS_channel_2nd"/>
    <property type="match status" value="1"/>
</dbReference>
<keyword evidence="6 8" id="KW-0472">Membrane</keyword>
<evidence type="ECO:0000256" key="4">
    <source>
        <dbReference type="ARBA" id="ARBA00022692"/>
    </source>
</evidence>
<evidence type="ECO:0000256" key="3">
    <source>
        <dbReference type="ARBA" id="ARBA00022475"/>
    </source>
</evidence>
<sequence length="306" mass="33459">MSDWLDITLLKVGEYTLTTGALLASIVVLIATFVIASLVSRTITRVALHRHSTVAHQLYTVNRIVYYFLIVLGAIGSLSVLGFQLDKLVIIGSALGIGIGLGLQSIVNNFVSGIIILLEKSIKVGDFIELESGLMGEVQEIKLRSTLIRTADNVDILIPSSEFISGHLINWTLEENIRRFRIPFGVAYGSNKTLVRDAVLKAAATVPYTLSDEKHKPVVWMSGFGDSSLDFTLGVWVDPVAVKRPTQVTSDYVWAIDDALREAGVEIPFPQRDLHVRSSAISFGHEPEAKADTIDKSIQAKSPESD</sequence>
<dbReference type="SUPFAM" id="SSF82861">
    <property type="entry name" value="Mechanosensitive channel protein MscS (YggB), transmembrane region"/>
    <property type="match status" value="1"/>
</dbReference>
<dbReference type="PANTHER" id="PTHR30347:SF1">
    <property type="entry name" value="MECHANOSENSITIVE CHANNEL MSCK"/>
    <property type="match status" value="1"/>
</dbReference>
<feature type="transmembrane region" description="Helical" evidence="8">
    <location>
        <begin position="20"/>
        <end position="43"/>
    </location>
</feature>
<comment type="similarity">
    <text evidence="2">Belongs to the MscS (TC 1.A.23) family.</text>
</comment>
<evidence type="ECO:0000256" key="7">
    <source>
        <dbReference type="SAM" id="MobiDB-lite"/>
    </source>
</evidence>
<keyword evidence="5 8" id="KW-1133">Transmembrane helix</keyword>
<dbReference type="Pfam" id="PF21082">
    <property type="entry name" value="MS_channel_3rd"/>
    <property type="match status" value="1"/>
</dbReference>
<feature type="domain" description="Mechanosensitive ion channel MscS C-terminal" evidence="10">
    <location>
        <begin position="181"/>
        <end position="267"/>
    </location>
</feature>
<feature type="transmembrane region" description="Helical" evidence="8">
    <location>
        <begin position="64"/>
        <end position="83"/>
    </location>
</feature>
<dbReference type="InterPro" id="IPR023408">
    <property type="entry name" value="MscS_beta-dom_sf"/>
</dbReference>
<comment type="subcellular location">
    <subcellularLocation>
        <location evidence="1">Cell membrane</location>
        <topology evidence="1">Multi-pass membrane protein</topology>
    </subcellularLocation>
</comment>
<evidence type="ECO:0000259" key="10">
    <source>
        <dbReference type="Pfam" id="PF21082"/>
    </source>
</evidence>
<gene>
    <name evidence="11" type="ORF">ACFOEB_15065</name>
</gene>
<keyword evidence="3" id="KW-1003">Cell membrane</keyword>
<evidence type="ECO:0000256" key="8">
    <source>
        <dbReference type="SAM" id="Phobius"/>
    </source>
</evidence>
<evidence type="ECO:0000256" key="2">
    <source>
        <dbReference type="ARBA" id="ARBA00008017"/>
    </source>
</evidence>
<evidence type="ECO:0000256" key="5">
    <source>
        <dbReference type="ARBA" id="ARBA00022989"/>
    </source>
</evidence>
<dbReference type="SUPFAM" id="SSF50182">
    <property type="entry name" value="Sm-like ribonucleoproteins"/>
    <property type="match status" value="1"/>
</dbReference>
<dbReference type="EMBL" id="JBHRTL010000031">
    <property type="protein sequence ID" value="MFC3156531.1"/>
    <property type="molecule type" value="Genomic_DNA"/>
</dbReference>
<name>A0ABV7HV93_9GAMM</name>
<dbReference type="Gene3D" id="3.30.70.100">
    <property type="match status" value="1"/>
</dbReference>
<dbReference type="InterPro" id="IPR011066">
    <property type="entry name" value="MscS_channel_C_sf"/>
</dbReference>
<accession>A0ABV7HV93</accession>
<evidence type="ECO:0000313" key="11">
    <source>
        <dbReference type="EMBL" id="MFC3156531.1"/>
    </source>
</evidence>
<evidence type="ECO:0000313" key="12">
    <source>
        <dbReference type="Proteomes" id="UP001595548"/>
    </source>
</evidence>
<dbReference type="SUPFAM" id="SSF82689">
    <property type="entry name" value="Mechanosensitive channel protein MscS (YggB), C-terminal domain"/>
    <property type="match status" value="1"/>
</dbReference>
<dbReference type="InterPro" id="IPR006685">
    <property type="entry name" value="MscS_channel_2nd"/>
</dbReference>
<dbReference type="Gene3D" id="2.30.30.60">
    <property type="match status" value="1"/>
</dbReference>
<reference evidence="12" key="1">
    <citation type="journal article" date="2019" name="Int. J. Syst. Evol. Microbiol.">
        <title>The Global Catalogue of Microorganisms (GCM) 10K type strain sequencing project: providing services to taxonomists for standard genome sequencing and annotation.</title>
        <authorList>
            <consortium name="The Broad Institute Genomics Platform"/>
            <consortium name="The Broad Institute Genome Sequencing Center for Infectious Disease"/>
            <person name="Wu L."/>
            <person name="Ma J."/>
        </authorList>
    </citation>
    <scope>NUCLEOTIDE SEQUENCE [LARGE SCALE GENOMIC DNA]</scope>
    <source>
        <strain evidence="12">KCTC 52141</strain>
    </source>
</reference>
<dbReference type="InterPro" id="IPR011014">
    <property type="entry name" value="MscS_channel_TM-2"/>
</dbReference>
<proteinExistence type="inferred from homology"/>
<keyword evidence="12" id="KW-1185">Reference proteome</keyword>
<dbReference type="PANTHER" id="PTHR30347">
    <property type="entry name" value="POTASSIUM CHANNEL RELATED"/>
    <property type="match status" value="1"/>
</dbReference>